<name>A0A4R0X9K7_9BURK</name>
<dbReference type="EMBL" id="MWML01000155">
    <property type="protein sequence ID" value="TCG05652.1"/>
    <property type="molecule type" value="Genomic_DNA"/>
</dbReference>
<protein>
    <recommendedName>
        <fullName evidence="3">C4-dicarboxylate transporter DctA</fullName>
    </recommendedName>
</protein>
<dbReference type="Proteomes" id="UP000294200">
    <property type="component" value="Unassembled WGS sequence"/>
</dbReference>
<keyword evidence="2" id="KW-1185">Reference proteome</keyword>
<gene>
    <name evidence="1" type="ORF">BZM27_32270</name>
</gene>
<evidence type="ECO:0008006" key="3">
    <source>
        <dbReference type="Google" id="ProtNLM"/>
    </source>
</evidence>
<comment type="caution">
    <text evidence="1">The sequence shown here is derived from an EMBL/GenBank/DDBJ whole genome shotgun (WGS) entry which is preliminary data.</text>
</comment>
<reference evidence="1 2" key="1">
    <citation type="submission" date="2017-02" db="EMBL/GenBank/DDBJ databases">
        <title>Paraburkholderia sophoroidis sp. nov. and Paraburkholderia steynii sp. nov. rhizobial symbionts of the fynbos legume Hypocalyptus sophoroides.</title>
        <authorList>
            <person name="Steenkamp E.T."/>
            <person name="Beukes C.W."/>
            <person name="Van Zyl E."/>
            <person name="Avontuur J."/>
            <person name="Chan W.Y."/>
            <person name="Hassen A."/>
            <person name="Palmer M."/>
            <person name="Mthombeni L."/>
            <person name="Phalane F."/>
            <person name="Sereme K."/>
            <person name="Venter S.N."/>
        </authorList>
    </citation>
    <scope>NUCLEOTIDE SEQUENCE [LARGE SCALE GENOMIC DNA]</scope>
    <source>
        <strain evidence="1 2">HC1.1ba</strain>
    </source>
</reference>
<proteinExistence type="predicted"/>
<evidence type="ECO:0000313" key="1">
    <source>
        <dbReference type="EMBL" id="TCG05652.1"/>
    </source>
</evidence>
<sequence length="63" mass="6701">MAECRSLVNVTGNAVAVVVVSAWEGELDRSKMHAVLYGARDQRVSIDGSVTLNGSQSVDSKVH</sequence>
<accession>A0A4R0X9K7</accession>
<evidence type="ECO:0000313" key="2">
    <source>
        <dbReference type="Proteomes" id="UP000294200"/>
    </source>
</evidence>
<dbReference type="AlphaFoldDB" id="A0A4R0X9K7"/>
<organism evidence="1 2">
    <name type="scientific">Paraburkholderia steynii</name>
    <dbReference type="NCBI Taxonomy" id="1245441"/>
    <lineage>
        <taxon>Bacteria</taxon>
        <taxon>Pseudomonadati</taxon>
        <taxon>Pseudomonadota</taxon>
        <taxon>Betaproteobacteria</taxon>
        <taxon>Burkholderiales</taxon>
        <taxon>Burkholderiaceae</taxon>
        <taxon>Paraburkholderia</taxon>
    </lineage>
</organism>